<dbReference type="RefSeq" id="WP_095421508.1">
    <property type="nucleotide sequence ID" value="NZ_CP022990.1"/>
</dbReference>
<protein>
    <recommendedName>
        <fullName evidence="1">N-acetyltransferase domain-containing protein</fullName>
    </recommendedName>
</protein>
<dbReference type="InterPro" id="IPR000182">
    <property type="entry name" value="GNAT_dom"/>
</dbReference>
<dbReference type="Pfam" id="PF13302">
    <property type="entry name" value="Acetyltransf_3"/>
    <property type="match status" value="1"/>
</dbReference>
<dbReference type="GO" id="GO:0005737">
    <property type="term" value="C:cytoplasm"/>
    <property type="evidence" value="ECO:0007669"/>
    <property type="project" value="TreeGrafter"/>
</dbReference>
<proteinExistence type="predicted"/>
<reference evidence="2 3" key="1">
    <citation type="submission" date="2017-08" db="EMBL/GenBank/DDBJ databases">
        <title>Identification and genetic characteristics of simultaneous BTEX- and naphthalene-degrading Paraburkholderia sp. BN5 isolated from petroleum-contaminated soil.</title>
        <authorList>
            <person name="Lee Y."/>
            <person name="Jeon C.O."/>
        </authorList>
    </citation>
    <scope>NUCLEOTIDE SEQUENCE [LARGE SCALE GENOMIC DNA]</scope>
    <source>
        <strain evidence="2 3">BN5</strain>
    </source>
</reference>
<dbReference type="PANTHER" id="PTHR43441">
    <property type="entry name" value="RIBOSOMAL-PROTEIN-SERINE ACETYLTRANSFERASE"/>
    <property type="match status" value="1"/>
</dbReference>
<dbReference type="InterPro" id="IPR016181">
    <property type="entry name" value="Acyl_CoA_acyltransferase"/>
</dbReference>
<keyword evidence="3" id="KW-1185">Reference proteome</keyword>
<sequence length="188" mass="21125">MQPILLDVCDALQTERLTVRCPRPGDGQMVFDATVDSLDALREFPASLPWALDAPSLEASEAFCRNGFADFAARRDFPFLMFLRNTETVVGCAGIHRPVWSIPAFDIGWWGRTQYLGRGLISEGVDALLKFAFADLRARRVQAMVDELNAKSWRICERVGMDFEGTLRHSRVEPGGRLSNTRVYATVR</sequence>
<evidence type="ECO:0000313" key="3">
    <source>
        <dbReference type="Proteomes" id="UP000215158"/>
    </source>
</evidence>
<dbReference type="KEGG" id="parb:CJU94_26010"/>
<name>A0A248VRE0_9BURK</name>
<dbReference type="InterPro" id="IPR051908">
    <property type="entry name" value="Ribosomal_N-acetyltransferase"/>
</dbReference>
<dbReference type="EMBL" id="CP022990">
    <property type="protein sequence ID" value="ASW01614.1"/>
    <property type="molecule type" value="Genomic_DNA"/>
</dbReference>
<evidence type="ECO:0000259" key="1">
    <source>
        <dbReference type="PROSITE" id="PS51186"/>
    </source>
</evidence>
<dbReference type="GO" id="GO:0008999">
    <property type="term" value="F:protein-N-terminal-alanine acetyltransferase activity"/>
    <property type="evidence" value="ECO:0007669"/>
    <property type="project" value="TreeGrafter"/>
</dbReference>
<evidence type="ECO:0000313" key="2">
    <source>
        <dbReference type="EMBL" id="ASW01614.1"/>
    </source>
</evidence>
<gene>
    <name evidence="2" type="ORF">CJU94_26010</name>
</gene>
<dbReference type="AlphaFoldDB" id="A0A248VRE0"/>
<dbReference type="Proteomes" id="UP000215158">
    <property type="component" value="Chromosome 2"/>
</dbReference>
<accession>A0A248VRE0</accession>
<organism evidence="2 3">
    <name type="scientific">Paraburkholderia aromaticivorans</name>
    <dbReference type="NCBI Taxonomy" id="2026199"/>
    <lineage>
        <taxon>Bacteria</taxon>
        <taxon>Pseudomonadati</taxon>
        <taxon>Pseudomonadota</taxon>
        <taxon>Betaproteobacteria</taxon>
        <taxon>Burkholderiales</taxon>
        <taxon>Burkholderiaceae</taxon>
        <taxon>Paraburkholderia</taxon>
    </lineage>
</organism>
<dbReference type="GO" id="GO:1990189">
    <property type="term" value="F:protein N-terminal-serine acetyltransferase activity"/>
    <property type="evidence" value="ECO:0007669"/>
    <property type="project" value="TreeGrafter"/>
</dbReference>
<feature type="domain" description="N-acetyltransferase" evidence="1">
    <location>
        <begin position="28"/>
        <end position="183"/>
    </location>
</feature>
<dbReference type="SUPFAM" id="SSF55729">
    <property type="entry name" value="Acyl-CoA N-acyltransferases (Nat)"/>
    <property type="match status" value="1"/>
</dbReference>
<dbReference type="PANTHER" id="PTHR43441:SF3">
    <property type="entry name" value="ACETYLTRANSFERASE"/>
    <property type="match status" value="1"/>
</dbReference>
<dbReference type="Gene3D" id="3.40.630.30">
    <property type="match status" value="1"/>
</dbReference>
<dbReference type="PROSITE" id="PS51186">
    <property type="entry name" value="GNAT"/>
    <property type="match status" value="1"/>
</dbReference>
<dbReference type="OrthoDB" id="5191051at2"/>